<organism evidence="1 2">
    <name type="scientific">Dendrothele bispora (strain CBS 962.96)</name>
    <dbReference type="NCBI Taxonomy" id="1314807"/>
    <lineage>
        <taxon>Eukaryota</taxon>
        <taxon>Fungi</taxon>
        <taxon>Dikarya</taxon>
        <taxon>Basidiomycota</taxon>
        <taxon>Agaricomycotina</taxon>
        <taxon>Agaricomycetes</taxon>
        <taxon>Agaricomycetidae</taxon>
        <taxon>Agaricales</taxon>
        <taxon>Agaricales incertae sedis</taxon>
        <taxon>Dendrothele</taxon>
    </lineage>
</organism>
<dbReference type="AlphaFoldDB" id="A0A4S8LUB0"/>
<accession>A0A4S8LUB0</accession>
<proteinExistence type="predicted"/>
<dbReference type="EMBL" id="ML179264">
    <property type="protein sequence ID" value="THU92891.1"/>
    <property type="molecule type" value="Genomic_DNA"/>
</dbReference>
<evidence type="ECO:0000313" key="2">
    <source>
        <dbReference type="Proteomes" id="UP000297245"/>
    </source>
</evidence>
<protein>
    <submittedName>
        <fullName evidence="1">Uncharacterized protein</fullName>
    </submittedName>
</protein>
<evidence type="ECO:0000313" key="1">
    <source>
        <dbReference type="EMBL" id="THU92891.1"/>
    </source>
</evidence>
<reference evidence="1 2" key="1">
    <citation type="journal article" date="2019" name="Nat. Ecol. Evol.">
        <title>Megaphylogeny resolves global patterns of mushroom evolution.</title>
        <authorList>
            <person name="Varga T."/>
            <person name="Krizsan K."/>
            <person name="Foldi C."/>
            <person name="Dima B."/>
            <person name="Sanchez-Garcia M."/>
            <person name="Sanchez-Ramirez S."/>
            <person name="Szollosi G.J."/>
            <person name="Szarkandi J.G."/>
            <person name="Papp V."/>
            <person name="Albert L."/>
            <person name="Andreopoulos W."/>
            <person name="Angelini C."/>
            <person name="Antonin V."/>
            <person name="Barry K.W."/>
            <person name="Bougher N.L."/>
            <person name="Buchanan P."/>
            <person name="Buyck B."/>
            <person name="Bense V."/>
            <person name="Catcheside P."/>
            <person name="Chovatia M."/>
            <person name="Cooper J."/>
            <person name="Damon W."/>
            <person name="Desjardin D."/>
            <person name="Finy P."/>
            <person name="Geml J."/>
            <person name="Haridas S."/>
            <person name="Hughes K."/>
            <person name="Justo A."/>
            <person name="Karasinski D."/>
            <person name="Kautmanova I."/>
            <person name="Kiss B."/>
            <person name="Kocsube S."/>
            <person name="Kotiranta H."/>
            <person name="LaButti K.M."/>
            <person name="Lechner B.E."/>
            <person name="Liimatainen K."/>
            <person name="Lipzen A."/>
            <person name="Lukacs Z."/>
            <person name="Mihaltcheva S."/>
            <person name="Morgado L.N."/>
            <person name="Niskanen T."/>
            <person name="Noordeloos M.E."/>
            <person name="Ohm R.A."/>
            <person name="Ortiz-Santana B."/>
            <person name="Ovrebo C."/>
            <person name="Racz N."/>
            <person name="Riley R."/>
            <person name="Savchenko A."/>
            <person name="Shiryaev A."/>
            <person name="Soop K."/>
            <person name="Spirin V."/>
            <person name="Szebenyi C."/>
            <person name="Tomsovsky M."/>
            <person name="Tulloss R.E."/>
            <person name="Uehling J."/>
            <person name="Grigoriev I.V."/>
            <person name="Vagvolgyi C."/>
            <person name="Papp T."/>
            <person name="Martin F.M."/>
            <person name="Miettinen O."/>
            <person name="Hibbett D.S."/>
            <person name="Nagy L.G."/>
        </authorList>
    </citation>
    <scope>NUCLEOTIDE SEQUENCE [LARGE SCALE GENOMIC DNA]</scope>
    <source>
        <strain evidence="1 2">CBS 962.96</strain>
    </source>
</reference>
<name>A0A4S8LUB0_DENBC</name>
<dbReference type="Proteomes" id="UP000297245">
    <property type="component" value="Unassembled WGS sequence"/>
</dbReference>
<sequence>MQDRLRIRKGVLYCVYDPLYICVKPYIGLLWGRVQRIRFIYIHTRDSHLFRPHTCSRVRPTFLVFTTRTNPIRGTLIALGLAGSKVYKVYCYKDRPISFNQAISLETRRKGTVMSKGTRSIWNGRKRKEQKGQSHEEKIRKEYENATYSITPRCLLLPNQCKRHCLLFFSEREDLRSGR</sequence>
<keyword evidence="2" id="KW-1185">Reference proteome</keyword>
<gene>
    <name evidence="1" type="ORF">K435DRAFT_202779</name>
</gene>